<name>G9ZMM5_9LACO</name>
<dbReference type="EMBL" id="AGEY01000043">
    <property type="protein sequence ID" value="EHL99314.1"/>
    <property type="molecule type" value="Genomic_DNA"/>
</dbReference>
<dbReference type="AlphaFoldDB" id="G9ZMM5"/>
<comment type="caution">
    <text evidence="1">The sequence shown here is derived from an EMBL/GenBank/DDBJ whole genome shotgun (WGS) entry which is preliminary data.</text>
</comment>
<accession>G9ZMM5</accession>
<reference evidence="1 2" key="1">
    <citation type="submission" date="2011-09" db="EMBL/GenBank/DDBJ databases">
        <authorList>
            <person name="Weinstock G."/>
            <person name="Sodergren E."/>
            <person name="Clifton S."/>
            <person name="Fulton L."/>
            <person name="Fulton B."/>
            <person name="Courtney L."/>
            <person name="Fronick C."/>
            <person name="Harrison M."/>
            <person name="Strong C."/>
            <person name="Farmer C."/>
            <person name="Delahaunty K."/>
            <person name="Markovic C."/>
            <person name="Hall O."/>
            <person name="Minx P."/>
            <person name="Tomlinson C."/>
            <person name="Mitreva M."/>
            <person name="Hou S."/>
            <person name="Chen J."/>
            <person name="Wollam A."/>
            <person name="Pepin K.H."/>
            <person name="Johnson M."/>
            <person name="Bhonagiri V."/>
            <person name="Zhang X."/>
            <person name="Suruliraj S."/>
            <person name="Warren W."/>
            <person name="Chinwalla A."/>
            <person name="Mardis E.R."/>
            <person name="Wilson R.K."/>
        </authorList>
    </citation>
    <scope>NUCLEOTIDE SEQUENCE [LARGE SCALE GENOMIC DNA]</scope>
    <source>
        <strain evidence="1 2">F0439</strain>
    </source>
</reference>
<evidence type="ECO:0000313" key="1">
    <source>
        <dbReference type="EMBL" id="EHL99314.1"/>
    </source>
</evidence>
<organism evidence="1 2">
    <name type="scientific">Lentilactobacillus parafarraginis F0439</name>
    <dbReference type="NCBI Taxonomy" id="797515"/>
    <lineage>
        <taxon>Bacteria</taxon>
        <taxon>Bacillati</taxon>
        <taxon>Bacillota</taxon>
        <taxon>Bacilli</taxon>
        <taxon>Lactobacillales</taxon>
        <taxon>Lactobacillaceae</taxon>
        <taxon>Lentilactobacillus</taxon>
    </lineage>
</organism>
<dbReference type="Proteomes" id="UP000004625">
    <property type="component" value="Unassembled WGS sequence"/>
</dbReference>
<sequence>MNKSQAKGPCFGKRWAANQFGETAPGLDLFANKFGNFPKFIL</sequence>
<keyword evidence="2" id="KW-1185">Reference proteome</keyword>
<dbReference type="STRING" id="797515.HMPREF9103_00975"/>
<dbReference type="HOGENOM" id="CLU_3253287_0_0_9"/>
<gene>
    <name evidence="1" type="ORF">HMPREF9103_00975</name>
</gene>
<evidence type="ECO:0000313" key="2">
    <source>
        <dbReference type="Proteomes" id="UP000004625"/>
    </source>
</evidence>
<proteinExistence type="predicted"/>
<protein>
    <submittedName>
        <fullName evidence="1">Uncharacterized protein</fullName>
    </submittedName>
</protein>